<reference evidence="2 3" key="1">
    <citation type="journal article" date="2014" name="Nat. Commun.">
        <title>Klebsormidium flaccidum genome reveals primary factors for plant terrestrial adaptation.</title>
        <authorList>
            <person name="Hori K."/>
            <person name="Maruyama F."/>
            <person name="Fujisawa T."/>
            <person name="Togashi T."/>
            <person name="Yamamoto N."/>
            <person name="Seo M."/>
            <person name="Sato S."/>
            <person name="Yamada T."/>
            <person name="Mori H."/>
            <person name="Tajima N."/>
            <person name="Moriyama T."/>
            <person name="Ikeuchi M."/>
            <person name="Watanabe M."/>
            <person name="Wada H."/>
            <person name="Kobayashi K."/>
            <person name="Saito M."/>
            <person name="Masuda T."/>
            <person name="Sasaki-Sekimoto Y."/>
            <person name="Mashiguchi K."/>
            <person name="Awai K."/>
            <person name="Shimojima M."/>
            <person name="Masuda S."/>
            <person name="Iwai M."/>
            <person name="Nobusawa T."/>
            <person name="Narise T."/>
            <person name="Kondo S."/>
            <person name="Saito H."/>
            <person name="Sato R."/>
            <person name="Murakawa M."/>
            <person name="Ihara Y."/>
            <person name="Oshima-Yamada Y."/>
            <person name="Ohtaka K."/>
            <person name="Satoh M."/>
            <person name="Sonobe K."/>
            <person name="Ishii M."/>
            <person name="Ohtani R."/>
            <person name="Kanamori-Sato M."/>
            <person name="Honoki R."/>
            <person name="Miyazaki D."/>
            <person name="Mochizuki H."/>
            <person name="Umetsu J."/>
            <person name="Higashi K."/>
            <person name="Shibata D."/>
            <person name="Kamiya Y."/>
            <person name="Sato N."/>
            <person name="Nakamura Y."/>
            <person name="Tabata S."/>
            <person name="Ida S."/>
            <person name="Kurokawa K."/>
            <person name="Ohta H."/>
        </authorList>
    </citation>
    <scope>NUCLEOTIDE SEQUENCE [LARGE SCALE GENOMIC DNA]</scope>
    <source>
        <strain evidence="2 3">NIES-2285</strain>
    </source>
</reference>
<accession>A0A1Y1HTM3</accession>
<dbReference type="EMBL" id="DF237022">
    <property type="protein sequence ID" value="GAQ81192.1"/>
    <property type="molecule type" value="Genomic_DNA"/>
</dbReference>
<feature type="non-terminal residue" evidence="2">
    <location>
        <position position="161"/>
    </location>
</feature>
<feature type="region of interest" description="Disordered" evidence="1">
    <location>
        <begin position="118"/>
        <end position="137"/>
    </location>
</feature>
<feature type="compositionally biased region" description="Basic and acidic residues" evidence="1">
    <location>
        <begin position="19"/>
        <end position="32"/>
    </location>
</feature>
<feature type="region of interest" description="Disordered" evidence="1">
    <location>
        <begin position="1"/>
        <end position="78"/>
    </location>
</feature>
<protein>
    <submittedName>
        <fullName evidence="2">Uncharacterized protein</fullName>
    </submittedName>
</protein>
<evidence type="ECO:0000256" key="1">
    <source>
        <dbReference type="SAM" id="MobiDB-lite"/>
    </source>
</evidence>
<evidence type="ECO:0000313" key="3">
    <source>
        <dbReference type="Proteomes" id="UP000054558"/>
    </source>
</evidence>
<dbReference type="AlphaFoldDB" id="A0A1Y1HTM3"/>
<organism evidence="2 3">
    <name type="scientific">Klebsormidium nitens</name>
    <name type="common">Green alga</name>
    <name type="synonym">Ulothrix nitens</name>
    <dbReference type="NCBI Taxonomy" id="105231"/>
    <lineage>
        <taxon>Eukaryota</taxon>
        <taxon>Viridiplantae</taxon>
        <taxon>Streptophyta</taxon>
        <taxon>Klebsormidiophyceae</taxon>
        <taxon>Klebsormidiales</taxon>
        <taxon>Klebsormidiaceae</taxon>
        <taxon>Klebsormidium</taxon>
    </lineage>
</organism>
<evidence type="ECO:0000313" key="2">
    <source>
        <dbReference type="EMBL" id="GAQ81192.1"/>
    </source>
</evidence>
<sequence>MEDVSRRARTSVVQARVSADVHRTEERVRTPKESATPLDVPSRSWVPLYRNDGSTFRTAPDEQLSGKTSAGRSDGLTRTVEMDGAGRATTEGAEAQLRVAQNGIGELLSQMHSLQERVARASESDASRDVSGRDVSRGDPLERLAETSLAACLEGFFFFFF</sequence>
<proteinExistence type="predicted"/>
<keyword evidence="3" id="KW-1185">Reference proteome</keyword>
<dbReference type="Proteomes" id="UP000054558">
    <property type="component" value="Unassembled WGS sequence"/>
</dbReference>
<gene>
    <name evidence="2" type="ORF">KFL_000730280</name>
</gene>
<name>A0A1Y1HTM3_KLENI</name>